<proteinExistence type="predicted"/>
<feature type="non-terminal residue" evidence="2">
    <location>
        <position position="1"/>
    </location>
</feature>
<dbReference type="EMBL" id="KQ113539">
    <property type="protein sequence ID" value="KMS65163.1"/>
    <property type="molecule type" value="Genomic_DNA"/>
</dbReference>
<accession>A0A0J7YPS5</accession>
<gene>
    <name evidence="2" type="ORF">BVRB_038780</name>
</gene>
<dbReference type="AlphaFoldDB" id="A0A0J7YPS5"/>
<evidence type="ECO:0000313" key="2">
    <source>
        <dbReference type="EMBL" id="KMS65163.1"/>
    </source>
</evidence>
<keyword evidence="3" id="KW-1185">Reference proteome</keyword>
<evidence type="ECO:0000313" key="3">
    <source>
        <dbReference type="Proteomes" id="UP000035740"/>
    </source>
</evidence>
<feature type="region of interest" description="Disordered" evidence="1">
    <location>
        <begin position="115"/>
        <end position="141"/>
    </location>
</feature>
<dbReference type="Proteomes" id="UP000035740">
    <property type="component" value="Unassembled WGS sequence"/>
</dbReference>
<feature type="region of interest" description="Disordered" evidence="1">
    <location>
        <begin position="47"/>
        <end position="75"/>
    </location>
</feature>
<reference evidence="2 3" key="1">
    <citation type="journal article" date="2014" name="Nature">
        <title>The genome of the recently domesticated crop plant sugar beet (Beta vulgaris).</title>
        <authorList>
            <person name="Dohm J.C."/>
            <person name="Minoche A.E."/>
            <person name="Holtgrawe D."/>
            <person name="Capella-Gutierrez S."/>
            <person name="Zakrzewski F."/>
            <person name="Tafer H."/>
            <person name="Rupp O."/>
            <person name="Sorensen T.R."/>
            <person name="Stracke R."/>
            <person name="Reinhardt R."/>
            <person name="Goesmann A."/>
            <person name="Kraft T."/>
            <person name="Schulz B."/>
            <person name="Stadler P.F."/>
            <person name="Schmidt T."/>
            <person name="Gabaldon T."/>
            <person name="Lehrach H."/>
            <person name="Weisshaar B."/>
            <person name="Himmelbauer H."/>
        </authorList>
    </citation>
    <scope>NUCLEOTIDE SEQUENCE [LARGE SCALE GENOMIC DNA]</scope>
    <source>
        <tissue evidence="2">Taproot</tissue>
    </source>
</reference>
<organism evidence="2 3">
    <name type="scientific">Beta vulgaris subsp. vulgaris</name>
    <name type="common">Beet</name>
    <dbReference type="NCBI Taxonomy" id="3555"/>
    <lineage>
        <taxon>Eukaryota</taxon>
        <taxon>Viridiplantae</taxon>
        <taxon>Streptophyta</taxon>
        <taxon>Embryophyta</taxon>
        <taxon>Tracheophyta</taxon>
        <taxon>Spermatophyta</taxon>
        <taxon>Magnoliopsida</taxon>
        <taxon>eudicotyledons</taxon>
        <taxon>Gunneridae</taxon>
        <taxon>Pentapetalae</taxon>
        <taxon>Caryophyllales</taxon>
        <taxon>Chenopodiaceae</taxon>
        <taxon>Betoideae</taxon>
        <taxon>Beta</taxon>
    </lineage>
</organism>
<protein>
    <submittedName>
        <fullName evidence="2">Uncharacterized protein</fullName>
    </submittedName>
</protein>
<name>A0A0J7YPS5_BETVV</name>
<dbReference type="Gramene" id="KMS65163">
    <property type="protein sequence ID" value="KMS65163"/>
    <property type="gene ID" value="BVRB_038780"/>
</dbReference>
<evidence type="ECO:0000256" key="1">
    <source>
        <dbReference type="SAM" id="MobiDB-lite"/>
    </source>
</evidence>
<sequence>CANSVVCLGDSYCPIAHAEHFPQVDNPMDAMIMDLIPRQDRQAAVLQQADRCPYQPRRKRRRGQQGQEGPPQAVLVPRRSQTDRFRPWRDELWQQRAAGIACAISELRMMCCPPERNAPRADRVRSTSSTPSDRVSGGDHGVLSQAFPLPVSGVAEVFTAGNRRVSPPVRPPAR</sequence>